<sequence length="528" mass="60634">MRIADLYIRVSTDEQADKGYSQRLQEDVLLKYCEINTIKVRKIIFEDHSAKTFERPEWKNLLRELKKSKGKTDLVLFTKWDRFSRNASDAYQMISTLRKIGVEPQAIEQPLDMNVPENKMMLAVYLTTPEIENDRRALNVKHGMRQARKEGRWLGVAPPGYINRTRENGTKYVAIDEPEASHMRWAFEQIAEGVFTTQEIWKMAVHRGLKCSATSFRTALRNVGYCGKVLVAAYKNEDEQMVQGLHEPLISEALFYKAQEVMDGRVRDIGINSSHGVLVVTPDKLPLRGFLNCNRCTRLLTGSASKGRNNYYHYYHCQPSCGVRYKAEPVNMAFVDKLREFIPKPGMAELYTEVILDLYQGGTGYLRNERKKFITEITENNNRITKARELLLTDDISGSDYKLIKSEAEEKIARLEVKLNDFLANSAATIDIDKVVYKAIENLKKLDLLYLNADIRRQRDMIGSIFTEKWSFDGQVHRTRKVNEAAQLIYLINSKLGNKKSRVRTKIRSDHGFVPSAGIEPAQFPIGV</sequence>
<keyword evidence="1" id="KW-0229">DNA integration</keyword>
<dbReference type="PROSITE" id="PS51736">
    <property type="entry name" value="RECOMBINASES_3"/>
    <property type="match status" value="1"/>
</dbReference>
<dbReference type="SUPFAM" id="SSF53041">
    <property type="entry name" value="Resolvase-like"/>
    <property type="match status" value="1"/>
</dbReference>
<dbReference type="InterPro" id="IPR050639">
    <property type="entry name" value="SSR_resolvase"/>
</dbReference>
<name>A0ABV8PE70_9SPHI</name>
<proteinExistence type="predicted"/>
<dbReference type="Gene3D" id="3.90.1750.20">
    <property type="entry name" value="Putative Large Serine Recombinase, Chain B, Domain 2"/>
    <property type="match status" value="1"/>
</dbReference>
<gene>
    <name evidence="7" type="ORF">ACFOWA_14880</name>
</gene>
<dbReference type="InterPro" id="IPR011109">
    <property type="entry name" value="DNA_bind_recombinase_dom"/>
</dbReference>
<dbReference type="EMBL" id="JBHSBW010000013">
    <property type="protein sequence ID" value="MFC4212482.1"/>
    <property type="molecule type" value="Genomic_DNA"/>
</dbReference>
<accession>A0ABV8PE70</accession>
<dbReference type="RefSeq" id="WP_378987729.1">
    <property type="nucleotide sequence ID" value="NZ_JBHSBW010000013.1"/>
</dbReference>
<dbReference type="Gene3D" id="3.40.50.1390">
    <property type="entry name" value="Resolvase, N-terminal catalytic domain"/>
    <property type="match status" value="1"/>
</dbReference>
<evidence type="ECO:0000313" key="8">
    <source>
        <dbReference type="Proteomes" id="UP001595789"/>
    </source>
</evidence>
<evidence type="ECO:0000259" key="5">
    <source>
        <dbReference type="PROSITE" id="PS51736"/>
    </source>
</evidence>
<evidence type="ECO:0000256" key="1">
    <source>
        <dbReference type="ARBA" id="ARBA00022908"/>
    </source>
</evidence>
<keyword evidence="8" id="KW-1185">Reference proteome</keyword>
<feature type="domain" description="Recombinase" evidence="6">
    <location>
        <begin position="158"/>
        <end position="268"/>
    </location>
</feature>
<dbReference type="InterPro" id="IPR006118">
    <property type="entry name" value="Recombinase_CS"/>
</dbReference>
<feature type="active site" description="O-(5'-phospho-DNA)-serine intermediate" evidence="4">
    <location>
        <position position="11"/>
    </location>
</feature>
<evidence type="ECO:0000256" key="2">
    <source>
        <dbReference type="ARBA" id="ARBA00023125"/>
    </source>
</evidence>
<dbReference type="PANTHER" id="PTHR30461:SF2">
    <property type="entry name" value="SERINE RECOMBINASE PINE-RELATED"/>
    <property type="match status" value="1"/>
</dbReference>
<dbReference type="Proteomes" id="UP001595789">
    <property type="component" value="Unassembled WGS sequence"/>
</dbReference>
<comment type="caution">
    <text evidence="7">The sequence shown here is derived from an EMBL/GenBank/DDBJ whole genome shotgun (WGS) entry which is preliminary data.</text>
</comment>
<evidence type="ECO:0000259" key="6">
    <source>
        <dbReference type="PROSITE" id="PS51737"/>
    </source>
</evidence>
<keyword evidence="3" id="KW-0233">DNA recombination</keyword>
<protein>
    <submittedName>
        <fullName evidence="7">Recombinase family protein</fullName>
    </submittedName>
</protein>
<dbReference type="InterPro" id="IPR036162">
    <property type="entry name" value="Resolvase-like_N_sf"/>
</dbReference>
<dbReference type="CDD" id="cd03768">
    <property type="entry name" value="SR_ResInv"/>
    <property type="match status" value="1"/>
</dbReference>
<reference evidence="8" key="1">
    <citation type="journal article" date="2019" name="Int. J. Syst. Evol. Microbiol.">
        <title>The Global Catalogue of Microorganisms (GCM) 10K type strain sequencing project: providing services to taxonomists for standard genome sequencing and annotation.</title>
        <authorList>
            <consortium name="The Broad Institute Genomics Platform"/>
            <consortium name="The Broad Institute Genome Sequencing Center for Infectious Disease"/>
            <person name="Wu L."/>
            <person name="Ma J."/>
        </authorList>
    </citation>
    <scope>NUCLEOTIDE SEQUENCE [LARGE SCALE GENOMIC DNA]</scope>
    <source>
        <strain evidence="8">CCM 8691</strain>
    </source>
</reference>
<dbReference type="InterPro" id="IPR038109">
    <property type="entry name" value="DNA_bind_recomb_sf"/>
</dbReference>
<keyword evidence="2" id="KW-0238">DNA-binding</keyword>
<dbReference type="InterPro" id="IPR006119">
    <property type="entry name" value="Resolv_N"/>
</dbReference>
<dbReference type="SMART" id="SM00857">
    <property type="entry name" value="Resolvase"/>
    <property type="match status" value="1"/>
</dbReference>
<dbReference type="Pfam" id="PF00239">
    <property type="entry name" value="Resolvase"/>
    <property type="match status" value="1"/>
</dbReference>
<dbReference type="Pfam" id="PF07508">
    <property type="entry name" value="Recombinase"/>
    <property type="match status" value="1"/>
</dbReference>
<dbReference type="PROSITE" id="PS51737">
    <property type="entry name" value="RECOMBINASE_DNA_BIND"/>
    <property type="match status" value="1"/>
</dbReference>
<organism evidence="7 8">
    <name type="scientific">Pedobacter lithocola</name>
    <dbReference type="NCBI Taxonomy" id="1908239"/>
    <lineage>
        <taxon>Bacteria</taxon>
        <taxon>Pseudomonadati</taxon>
        <taxon>Bacteroidota</taxon>
        <taxon>Sphingobacteriia</taxon>
        <taxon>Sphingobacteriales</taxon>
        <taxon>Sphingobacteriaceae</taxon>
        <taxon>Pedobacter</taxon>
    </lineage>
</organism>
<dbReference type="PROSITE" id="PS00397">
    <property type="entry name" value="RECOMBINASES_1"/>
    <property type="match status" value="1"/>
</dbReference>
<evidence type="ECO:0000313" key="7">
    <source>
        <dbReference type="EMBL" id="MFC4212482.1"/>
    </source>
</evidence>
<evidence type="ECO:0000256" key="3">
    <source>
        <dbReference type="ARBA" id="ARBA00023172"/>
    </source>
</evidence>
<dbReference type="PANTHER" id="PTHR30461">
    <property type="entry name" value="DNA-INVERTASE FROM LAMBDOID PROPHAGE"/>
    <property type="match status" value="1"/>
</dbReference>
<evidence type="ECO:0000256" key="4">
    <source>
        <dbReference type="PROSITE-ProRule" id="PRU10137"/>
    </source>
</evidence>
<feature type="domain" description="Resolvase/invertase-type recombinase catalytic" evidence="5">
    <location>
        <begin position="3"/>
        <end position="151"/>
    </location>
</feature>